<feature type="compositionally biased region" description="Basic and acidic residues" evidence="1">
    <location>
        <begin position="18"/>
        <end position="31"/>
    </location>
</feature>
<sequence>MRTAANLLGLAWGPPDGAGRRQHDRIAENDASRSTAWQTPRLRSTEDEVSRSPGCGPAMDACQRHPGPSSANDRDLCLLGGDCSQPNAQALGRSDPEHAHASGGHAERGPGSAPRVPQRERTLAQVRADWSRETVKKLRRSCQDTDGGHVQTTLEQEPTSHCQLTGPRGRRCTGQAQQQLLASQAPRLRCTWCARPDASRTAAKRWPGGIWHVTSALVASEWYMRNNFFPGWARPYEFAAELFTRLKREEEARDMGRVALRLPWWTLQQPFDQVAAVARFAGRTPEEVRYALSEEAAAAAQAQGLGRTTATGPPKTEQQLALERAASLLDMVAAGARPDYTSIRGELAEAYRSAGLLDMSNFIEATS</sequence>
<protein>
    <submittedName>
        <fullName evidence="2">Uncharacterized protein</fullName>
    </submittedName>
</protein>
<feature type="region of interest" description="Disordered" evidence="1">
    <location>
        <begin position="1"/>
        <end position="73"/>
    </location>
</feature>
<reference evidence="2 3" key="1">
    <citation type="submission" date="2020-02" db="EMBL/GenBank/DDBJ databases">
        <title>Draft genome sequence of Haematococcus lacustris strain NIES-144.</title>
        <authorList>
            <person name="Morimoto D."/>
            <person name="Nakagawa S."/>
            <person name="Yoshida T."/>
            <person name="Sawayama S."/>
        </authorList>
    </citation>
    <scope>NUCLEOTIDE SEQUENCE [LARGE SCALE GENOMIC DNA]</scope>
    <source>
        <strain evidence="2 3">NIES-144</strain>
    </source>
</reference>
<feature type="region of interest" description="Disordered" evidence="1">
    <location>
        <begin position="141"/>
        <end position="168"/>
    </location>
</feature>
<proteinExistence type="predicted"/>
<evidence type="ECO:0000313" key="3">
    <source>
        <dbReference type="Proteomes" id="UP000485058"/>
    </source>
</evidence>
<feature type="compositionally biased region" description="Polar residues" evidence="1">
    <location>
        <begin position="32"/>
        <end position="42"/>
    </location>
</feature>
<dbReference type="PANTHER" id="PTHR35115">
    <property type="entry name" value="CYCLIN DELTA-3"/>
    <property type="match status" value="1"/>
</dbReference>
<feature type="region of interest" description="Disordered" evidence="1">
    <location>
        <begin position="88"/>
        <end position="127"/>
    </location>
</feature>
<dbReference type="Proteomes" id="UP000485058">
    <property type="component" value="Unassembled WGS sequence"/>
</dbReference>
<organism evidence="2 3">
    <name type="scientific">Haematococcus lacustris</name>
    <name type="common">Green alga</name>
    <name type="synonym">Haematococcus pluvialis</name>
    <dbReference type="NCBI Taxonomy" id="44745"/>
    <lineage>
        <taxon>Eukaryota</taxon>
        <taxon>Viridiplantae</taxon>
        <taxon>Chlorophyta</taxon>
        <taxon>core chlorophytes</taxon>
        <taxon>Chlorophyceae</taxon>
        <taxon>CS clade</taxon>
        <taxon>Chlamydomonadales</taxon>
        <taxon>Haematococcaceae</taxon>
        <taxon>Haematococcus</taxon>
    </lineage>
</organism>
<gene>
    <name evidence="2" type="ORF">HaLaN_26244</name>
</gene>
<dbReference type="PANTHER" id="PTHR35115:SF1">
    <property type="entry name" value="PROTEIN IN CHLOROPLAST ATPASE BIOGENESIS, CHLOROPLASTIC"/>
    <property type="match status" value="1"/>
</dbReference>
<dbReference type="EMBL" id="BLLF01003650">
    <property type="protein sequence ID" value="GFH27860.1"/>
    <property type="molecule type" value="Genomic_DNA"/>
</dbReference>
<evidence type="ECO:0000256" key="1">
    <source>
        <dbReference type="SAM" id="MobiDB-lite"/>
    </source>
</evidence>
<feature type="compositionally biased region" description="Polar residues" evidence="1">
    <location>
        <begin position="150"/>
        <end position="163"/>
    </location>
</feature>
<dbReference type="InterPro" id="IPR045287">
    <property type="entry name" value="PAB"/>
</dbReference>
<accession>A0A6A0A5T3</accession>
<keyword evidence="3" id="KW-1185">Reference proteome</keyword>
<feature type="compositionally biased region" description="Basic and acidic residues" evidence="1">
    <location>
        <begin position="94"/>
        <end position="108"/>
    </location>
</feature>
<dbReference type="AlphaFoldDB" id="A0A6A0A5T3"/>
<comment type="caution">
    <text evidence="2">The sequence shown here is derived from an EMBL/GenBank/DDBJ whole genome shotgun (WGS) entry which is preliminary data.</text>
</comment>
<evidence type="ECO:0000313" key="2">
    <source>
        <dbReference type="EMBL" id="GFH27860.1"/>
    </source>
</evidence>
<name>A0A6A0A5T3_HAELA</name>